<dbReference type="AlphaFoldDB" id="B0DVH3"/>
<dbReference type="RefSeq" id="XP_001887963.1">
    <property type="nucleotide sequence ID" value="XM_001887928.1"/>
</dbReference>
<dbReference type="OrthoDB" id="3048892at2759"/>
<dbReference type="EMBL" id="DS547139">
    <property type="protein sequence ID" value="EDR01418.1"/>
    <property type="molecule type" value="Genomic_DNA"/>
</dbReference>
<keyword evidence="2" id="KW-1185">Reference proteome</keyword>
<name>B0DVH3_LACBS</name>
<dbReference type="InParanoid" id="B0DVH3"/>
<protein>
    <submittedName>
        <fullName evidence="1">Predicted protein</fullName>
    </submittedName>
</protein>
<dbReference type="KEGG" id="lbc:LACBIDRAFT_333293"/>
<reference evidence="1 2" key="1">
    <citation type="journal article" date="2008" name="Nature">
        <title>The genome of Laccaria bicolor provides insights into mycorrhizal symbiosis.</title>
        <authorList>
            <person name="Martin F."/>
            <person name="Aerts A."/>
            <person name="Ahren D."/>
            <person name="Brun A."/>
            <person name="Danchin E.G.J."/>
            <person name="Duchaussoy F."/>
            <person name="Gibon J."/>
            <person name="Kohler A."/>
            <person name="Lindquist E."/>
            <person name="Pereda V."/>
            <person name="Salamov A."/>
            <person name="Shapiro H.J."/>
            <person name="Wuyts J."/>
            <person name="Blaudez D."/>
            <person name="Buee M."/>
            <person name="Brokstein P."/>
            <person name="Canbaeck B."/>
            <person name="Cohen D."/>
            <person name="Courty P.E."/>
            <person name="Coutinho P.M."/>
            <person name="Delaruelle C."/>
            <person name="Detter J.C."/>
            <person name="Deveau A."/>
            <person name="DiFazio S."/>
            <person name="Duplessis S."/>
            <person name="Fraissinet-Tachet L."/>
            <person name="Lucic E."/>
            <person name="Frey-Klett P."/>
            <person name="Fourrey C."/>
            <person name="Feussner I."/>
            <person name="Gay G."/>
            <person name="Grimwood J."/>
            <person name="Hoegger P.J."/>
            <person name="Jain P."/>
            <person name="Kilaru S."/>
            <person name="Labbe J."/>
            <person name="Lin Y.C."/>
            <person name="Legue V."/>
            <person name="Le Tacon F."/>
            <person name="Marmeisse R."/>
            <person name="Melayah D."/>
            <person name="Montanini B."/>
            <person name="Muratet M."/>
            <person name="Nehls U."/>
            <person name="Niculita-Hirzel H."/>
            <person name="Oudot-Le Secq M.P."/>
            <person name="Peter M."/>
            <person name="Quesneville H."/>
            <person name="Rajashekar B."/>
            <person name="Reich M."/>
            <person name="Rouhier N."/>
            <person name="Schmutz J."/>
            <person name="Yin T."/>
            <person name="Chalot M."/>
            <person name="Henrissat B."/>
            <person name="Kuees U."/>
            <person name="Lucas S."/>
            <person name="Van de Peer Y."/>
            <person name="Podila G.K."/>
            <person name="Polle A."/>
            <person name="Pukkila P.J."/>
            <person name="Richardson P.M."/>
            <person name="Rouze P."/>
            <person name="Sanders I.R."/>
            <person name="Stajich J.E."/>
            <person name="Tunlid A."/>
            <person name="Tuskan G."/>
            <person name="Grigoriev I.V."/>
        </authorList>
    </citation>
    <scope>NUCLEOTIDE SEQUENCE [LARGE SCALE GENOMIC DNA]</scope>
    <source>
        <strain evidence="2">S238N-H82 / ATCC MYA-4686</strain>
    </source>
</reference>
<dbReference type="HOGENOM" id="CLU_621233_0_0_1"/>
<sequence length="441" mass="49339">MTPSDTVPHATDLLPIFHDMEGAFGNGMRSVVMTIMSAEGESQNTCEYHFAKLWLFILINNNEHLELPHFELRAILEDLKQQPINSTICGLYRTNFPLRKLGELLGETWVGEDVLNGLSELLYFGQAAKSTSPNPPFLCLQTFFFTDARRLHQKHPHLYSQELLDLHQRLFDTNILKISIQVCDGDQYTSYVTSANAVEFNHGDSMHNPPLADALQVFQWVFSDIPGFSQERINTEQVARQGHGNGSDGSFKTDGFCGYNDYNLYSPKINSTTHQVHPQKIIFMKEENINHLSLSDSSDDVKSIPHSNHHIKLPAARTKPQAPLIIDLCPPEMKPTVTLTRGSVVEVKDKVKNIDRLSLSNSGEDMKPIARSSHHIKLLAMPMQPQAPFVIDLCSPEMKPTVTRGSVVEAPGVVQVGSVYPSLEAAQQAIYAQENCLGHVW</sequence>
<proteinExistence type="predicted"/>
<evidence type="ECO:0000313" key="2">
    <source>
        <dbReference type="Proteomes" id="UP000001194"/>
    </source>
</evidence>
<gene>
    <name evidence="1" type="ORF">LACBIDRAFT_333293</name>
</gene>
<accession>B0DVH3</accession>
<dbReference type="GeneID" id="6083576"/>
<organism evidence="2">
    <name type="scientific">Laccaria bicolor (strain S238N-H82 / ATCC MYA-4686)</name>
    <name type="common">Bicoloured deceiver</name>
    <name type="synonym">Laccaria laccata var. bicolor</name>
    <dbReference type="NCBI Taxonomy" id="486041"/>
    <lineage>
        <taxon>Eukaryota</taxon>
        <taxon>Fungi</taxon>
        <taxon>Dikarya</taxon>
        <taxon>Basidiomycota</taxon>
        <taxon>Agaricomycotina</taxon>
        <taxon>Agaricomycetes</taxon>
        <taxon>Agaricomycetidae</taxon>
        <taxon>Agaricales</taxon>
        <taxon>Agaricineae</taxon>
        <taxon>Hydnangiaceae</taxon>
        <taxon>Laccaria</taxon>
    </lineage>
</organism>
<dbReference type="Proteomes" id="UP000001194">
    <property type="component" value="Unassembled WGS sequence"/>
</dbReference>
<evidence type="ECO:0000313" key="1">
    <source>
        <dbReference type="EMBL" id="EDR01418.1"/>
    </source>
</evidence>